<sequence length="139" mass="15908">MRPRFTYSIRKNAFPNLKKTVHNAFSNKYLFFTNIILSLTFSGAGDFVEQNYEIATSQITKYDSNRTKNMSLSGCSAGALTHFWYVFLDGAFPGTTFKVVMKKLGSLRISQLKILFRKSRPNHSDYIFLSGLYGLQHNL</sequence>
<dbReference type="Proteomes" id="UP001516400">
    <property type="component" value="Unassembled WGS sequence"/>
</dbReference>
<evidence type="ECO:0000313" key="2">
    <source>
        <dbReference type="Proteomes" id="UP001516400"/>
    </source>
</evidence>
<gene>
    <name evidence="1" type="ORF">HHI36_020282</name>
</gene>
<reference evidence="1 2" key="1">
    <citation type="journal article" date="2021" name="BMC Biol.">
        <title>Horizontally acquired antibacterial genes associated with adaptive radiation of ladybird beetles.</title>
        <authorList>
            <person name="Li H.S."/>
            <person name="Tang X.F."/>
            <person name="Huang Y.H."/>
            <person name="Xu Z.Y."/>
            <person name="Chen M.L."/>
            <person name="Du X.Y."/>
            <person name="Qiu B.Y."/>
            <person name="Chen P.T."/>
            <person name="Zhang W."/>
            <person name="Slipinski A."/>
            <person name="Escalona H.E."/>
            <person name="Waterhouse R.M."/>
            <person name="Zwick A."/>
            <person name="Pang H."/>
        </authorList>
    </citation>
    <scope>NUCLEOTIDE SEQUENCE [LARGE SCALE GENOMIC DNA]</scope>
    <source>
        <strain evidence="1">SYSU2018</strain>
    </source>
</reference>
<keyword evidence="2" id="KW-1185">Reference proteome</keyword>
<evidence type="ECO:0008006" key="3">
    <source>
        <dbReference type="Google" id="ProtNLM"/>
    </source>
</evidence>
<comment type="caution">
    <text evidence="1">The sequence shown here is derived from an EMBL/GenBank/DDBJ whole genome shotgun (WGS) entry which is preliminary data.</text>
</comment>
<dbReference type="AlphaFoldDB" id="A0ABD2NA04"/>
<dbReference type="EMBL" id="JABFTP020000083">
    <property type="protein sequence ID" value="KAL3275523.1"/>
    <property type="molecule type" value="Genomic_DNA"/>
</dbReference>
<protein>
    <recommendedName>
        <fullName evidence="3">Pectin acetylesterase</fullName>
    </recommendedName>
</protein>
<evidence type="ECO:0000313" key="1">
    <source>
        <dbReference type="EMBL" id="KAL3275523.1"/>
    </source>
</evidence>
<proteinExistence type="predicted"/>
<organism evidence="1 2">
    <name type="scientific">Cryptolaemus montrouzieri</name>
    <dbReference type="NCBI Taxonomy" id="559131"/>
    <lineage>
        <taxon>Eukaryota</taxon>
        <taxon>Metazoa</taxon>
        <taxon>Ecdysozoa</taxon>
        <taxon>Arthropoda</taxon>
        <taxon>Hexapoda</taxon>
        <taxon>Insecta</taxon>
        <taxon>Pterygota</taxon>
        <taxon>Neoptera</taxon>
        <taxon>Endopterygota</taxon>
        <taxon>Coleoptera</taxon>
        <taxon>Polyphaga</taxon>
        <taxon>Cucujiformia</taxon>
        <taxon>Coccinelloidea</taxon>
        <taxon>Coccinellidae</taxon>
        <taxon>Scymninae</taxon>
        <taxon>Scymnini</taxon>
        <taxon>Cryptolaemus</taxon>
    </lineage>
</organism>
<accession>A0ABD2NA04</accession>
<name>A0ABD2NA04_9CUCU</name>